<dbReference type="RefSeq" id="WP_006395541.1">
    <property type="nucleotide sequence ID" value="NZ_GL982453.1"/>
</dbReference>
<dbReference type="InterPro" id="IPR029058">
    <property type="entry name" value="AB_hydrolase_fold"/>
</dbReference>
<dbReference type="Proteomes" id="UP000004853">
    <property type="component" value="Unassembled WGS sequence"/>
</dbReference>
<accession>F7T9B2</accession>
<feature type="domain" description="AB hydrolase-1" evidence="2">
    <location>
        <begin position="25"/>
        <end position="305"/>
    </location>
</feature>
<dbReference type="Gene3D" id="3.40.50.1820">
    <property type="entry name" value="alpha/beta hydrolase"/>
    <property type="match status" value="1"/>
</dbReference>
<proteinExistence type="predicted"/>
<dbReference type="InterPro" id="IPR000639">
    <property type="entry name" value="Epox_hydrolase-like"/>
</dbReference>
<dbReference type="SUPFAM" id="SSF53474">
    <property type="entry name" value="alpha/beta-Hydrolases"/>
    <property type="match status" value="1"/>
</dbReference>
<dbReference type="eggNOG" id="COG0596">
    <property type="taxonomic scope" value="Bacteria"/>
</dbReference>
<sequence>MPASRHRHIETNGIRLHIAEQGEGPLVILCHGFPETSHAWRHQLDALGQAGFHAVGPDLRGYGDSDCPPDVAQYSALDVIGDLVGLVDALGQRQALLVGNDWGASIAWQAAQLRPDRFRAVAALGVPMMGRAPLAPSRLFPQNEQAWFYTHYFASPGRAEAEFERDVRATLRKIYFCASGDVGPRGVATPNPFGMVPRDRELLDTLTDPQALPAWLPPVDLAEFARAFGVSGFRGGLNYYRNLDGNWAAQAAFEGLRVEVPALYLAGERDTGLAIPGMRQIIDAMPALVPDLRASEVLPGVGHWLPQEAPQAVNAALLSFLRAL</sequence>
<name>F7T9B2_9BURK</name>
<dbReference type="Pfam" id="PF00561">
    <property type="entry name" value="Abhydrolase_1"/>
    <property type="match status" value="1"/>
</dbReference>
<dbReference type="PRINTS" id="PR00412">
    <property type="entry name" value="EPOXHYDRLASE"/>
</dbReference>
<dbReference type="PANTHER" id="PTHR43329">
    <property type="entry name" value="EPOXIDE HYDROLASE"/>
    <property type="match status" value="1"/>
</dbReference>
<evidence type="ECO:0000256" key="1">
    <source>
        <dbReference type="ARBA" id="ARBA00022801"/>
    </source>
</evidence>
<organism evidence="3 4">
    <name type="scientific">Achromobacter insuavis AXX-A</name>
    <dbReference type="NCBI Taxonomy" id="1003200"/>
    <lineage>
        <taxon>Bacteria</taxon>
        <taxon>Pseudomonadati</taxon>
        <taxon>Pseudomonadota</taxon>
        <taxon>Betaproteobacteria</taxon>
        <taxon>Burkholderiales</taxon>
        <taxon>Alcaligenaceae</taxon>
        <taxon>Achromobacter</taxon>
    </lineage>
</organism>
<dbReference type="GO" id="GO:0016787">
    <property type="term" value="F:hydrolase activity"/>
    <property type="evidence" value="ECO:0007669"/>
    <property type="project" value="UniProtKB-KW"/>
</dbReference>
<evidence type="ECO:0000313" key="3">
    <source>
        <dbReference type="EMBL" id="EGP43072.1"/>
    </source>
</evidence>
<dbReference type="AlphaFoldDB" id="F7T9B2"/>
<dbReference type="PATRIC" id="fig|1003200.3.peg.5499"/>
<comment type="caution">
    <text evidence="3">The sequence shown here is derived from an EMBL/GenBank/DDBJ whole genome shotgun (WGS) entry which is preliminary data.</text>
</comment>
<evidence type="ECO:0000259" key="2">
    <source>
        <dbReference type="Pfam" id="PF00561"/>
    </source>
</evidence>
<gene>
    <name evidence="3" type="ORF">AXXA_27790</name>
</gene>
<dbReference type="EMBL" id="AFRQ01000133">
    <property type="protein sequence ID" value="EGP43072.1"/>
    <property type="molecule type" value="Genomic_DNA"/>
</dbReference>
<dbReference type="HOGENOM" id="CLU_020336_7_2_4"/>
<evidence type="ECO:0000313" key="4">
    <source>
        <dbReference type="Proteomes" id="UP000004853"/>
    </source>
</evidence>
<keyword evidence="1 3" id="KW-0378">Hydrolase</keyword>
<reference evidence="3 4" key="1">
    <citation type="submission" date="2011-06" db="EMBL/GenBank/DDBJ databases">
        <authorList>
            <person name="Bador J."/>
            <person name="Amoureux L."/>
            <person name="Neuwirth C."/>
        </authorList>
    </citation>
    <scope>NUCLEOTIDE SEQUENCE [LARGE SCALE GENOMIC DNA]</scope>
    <source>
        <strain evidence="3 4">AXX-A</strain>
    </source>
</reference>
<dbReference type="InterPro" id="IPR000073">
    <property type="entry name" value="AB_hydrolase_1"/>
</dbReference>
<protein>
    <submittedName>
        <fullName evidence="3">Alpha/beta hydrolase fold protein</fullName>
    </submittedName>
</protein>
<dbReference type="OrthoDB" id="9780765at2"/>